<keyword evidence="1" id="KW-1133">Transmembrane helix</keyword>
<dbReference type="Proteomes" id="UP000613002">
    <property type="component" value="Unassembled WGS sequence"/>
</dbReference>
<keyword evidence="1" id="KW-0812">Transmembrane</keyword>
<dbReference type="AlphaFoldDB" id="A0AA89NHU8"/>
<dbReference type="GeneID" id="94900576"/>
<evidence type="ECO:0000313" key="3">
    <source>
        <dbReference type="Proteomes" id="UP000613002"/>
    </source>
</evidence>
<comment type="caution">
    <text evidence="2">The sequence shown here is derived from an EMBL/GenBank/DDBJ whole genome shotgun (WGS) entry which is preliminary data.</text>
</comment>
<reference evidence="2 3" key="1">
    <citation type="submission" date="2020-08" db="EMBL/GenBank/DDBJ databases">
        <title>Genomic Encyclopedia of Type Strains, Phase IV (KMG-IV): sequencing the most valuable type-strain genomes for metagenomic binning, comparative biology and taxonomic classification.</title>
        <authorList>
            <person name="Goeker M."/>
        </authorList>
    </citation>
    <scope>NUCLEOTIDE SEQUENCE [LARGE SCALE GENOMIC DNA]</scope>
    <source>
        <strain evidence="2 3">DSM 14590</strain>
    </source>
</reference>
<organism evidence="2 3">
    <name type="scientific">Parageobacillus toebii NBRC 107807</name>
    <dbReference type="NCBI Taxonomy" id="1223503"/>
    <lineage>
        <taxon>Bacteria</taxon>
        <taxon>Bacillati</taxon>
        <taxon>Bacillota</taxon>
        <taxon>Bacilli</taxon>
        <taxon>Bacillales</taxon>
        <taxon>Anoxybacillaceae</taxon>
        <taxon>Parageobacillus</taxon>
    </lineage>
</organism>
<dbReference type="RefSeq" id="WP_041269619.1">
    <property type="nucleotide sequence ID" value="NZ_BDAQ01000002.1"/>
</dbReference>
<evidence type="ECO:0000313" key="2">
    <source>
        <dbReference type="EMBL" id="MBB3867785.1"/>
    </source>
</evidence>
<protein>
    <submittedName>
        <fullName evidence="2">Uncharacterized protein</fullName>
    </submittedName>
</protein>
<accession>A0AA89NHU8</accession>
<keyword evidence="3" id="KW-1185">Reference proteome</keyword>
<gene>
    <name evidence="2" type="ORF">HNR78_000662</name>
</gene>
<dbReference type="EMBL" id="JACICZ010000002">
    <property type="protein sequence ID" value="MBB3867785.1"/>
    <property type="molecule type" value="Genomic_DNA"/>
</dbReference>
<sequence>MSIHALHAILSPEARAHIPASILEKITAALASSIAHTFLWSLIPAALTLLFVFFMPNDRFASMHAAQSGKVQVGKE</sequence>
<feature type="transmembrane region" description="Helical" evidence="1">
    <location>
        <begin position="26"/>
        <end position="54"/>
    </location>
</feature>
<proteinExistence type="predicted"/>
<keyword evidence="1" id="KW-0472">Membrane</keyword>
<name>A0AA89NHU8_9BACL</name>
<evidence type="ECO:0000256" key="1">
    <source>
        <dbReference type="SAM" id="Phobius"/>
    </source>
</evidence>